<reference evidence="2" key="1">
    <citation type="journal article" date="2019" name="Int. J. Syst. Evol. Microbiol.">
        <title>The Global Catalogue of Microorganisms (GCM) 10K type strain sequencing project: providing services to taxonomists for standard genome sequencing and annotation.</title>
        <authorList>
            <consortium name="The Broad Institute Genomics Platform"/>
            <consortium name="The Broad Institute Genome Sequencing Center for Infectious Disease"/>
            <person name="Wu L."/>
            <person name="Ma J."/>
        </authorList>
    </citation>
    <scope>NUCLEOTIDE SEQUENCE [LARGE SCALE GENOMIC DNA]</scope>
    <source>
        <strain evidence="2">JCM 17027</strain>
    </source>
</reference>
<evidence type="ECO:0000313" key="2">
    <source>
        <dbReference type="Proteomes" id="UP001500034"/>
    </source>
</evidence>
<comment type="caution">
    <text evidence="1">The sequence shown here is derived from an EMBL/GenBank/DDBJ whole genome shotgun (WGS) entry which is preliminary data.</text>
</comment>
<evidence type="ECO:0000313" key="1">
    <source>
        <dbReference type="EMBL" id="GAA3976311.1"/>
    </source>
</evidence>
<dbReference type="EMBL" id="BAABCQ010000044">
    <property type="protein sequence ID" value="GAA3976311.1"/>
    <property type="molecule type" value="Genomic_DNA"/>
</dbReference>
<protein>
    <submittedName>
        <fullName evidence="1">Uncharacterized protein</fullName>
    </submittedName>
</protein>
<sequence length="98" mass="10779">MHDTTQLRRLPWREDDRSVFVSPGDGIVNRLADILEEELIETAQTDAARARGLADDVEATTPELRAALRFVAHSVDDAALVATLRGERLGLESPEPSD</sequence>
<name>A0ABP7Q7E7_9ACTN</name>
<keyword evidence="2" id="KW-1185">Reference proteome</keyword>
<proteinExistence type="predicted"/>
<dbReference type="Proteomes" id="UP001500034">
    <property type="component" value="Unassembled WGS sequence"/>
</dbReference>
<accession>A0ABP7Q7E7</accession>
<gene>
    <name evidence="1" type="ORF">GCM10022384_27980</name>
</gene>
<organism evidence="1 2">
    <name type="scientific">Streptomyces marokkonensis</name>
    <dbReference type="NCBI Taxonomy" id="324855"/>
    <lineage>
        <taxon>Bacteria</taxon>
        <taxon>Bacillati</taxon>
        <taxon>Actinomycetota</taxon>
        <taxon>Actinomycetes</taxon>
        <taxon>Kitasatosporales</taxon>
        <taxon>Streptomycetaceae</taxon>
        <taxon>Streptomyces</taxon>
    </lineage>
</organism>
<dbReference type="RefSeq" id="WP_345592387.1">
    <property type="nucleotide sequence ID" value="NZ_BAABCQ010000044.1"/>
</dbReference>